<protein>
    <submittedName>
        <fullName evidence="2">Uncharacterized protein</fullName>
    </submittedName>
</protein>
<name>A0ABW4S8W0_9RHOB</name>
<accession>A0ABW4S8W0</accession>
<organism evidence="2 3">
    <name type="scientific">Halodurantibacterium flavum</name>
    <dbReference type="NCBI Taxonomy" id="1382802"/>
    <lineage>
        <taxon>Bacteria</taxon>
        <taxon>Pseudomonadati</taxon>
        <taxon>Pseudomonadota</taxon>
        <taxon>Alphaproteobacteria</taxon>
        <taxon>Rhodobacterales</taxon>
        <taxon>Paracoccaceae</taxon>
        <taxon>Halodurantibacterium</taxon>
    </lineage>
</organism>
<keyword evidence="1" id="KW-1133">Transmembrane helix</keyword>
<gene>
    <name evidence="2" type="ORF">ACFSGJ_16865</name>
</gene>
<keyword evidence="3" id="KW-1185">Reference proteome</keyword>
<evidence type="ECO:0000313" key="2">
    <source>
        <dbReference type="EMBL" id="MFD1913888.1"/>
    </source>
</evidence>
<comment type="caution">
    <text evidence="2">The sequence shown here is derived from an EMBL/GenBank/DDBJ whole genome shotgun (WGS) entry which is preliminary data.</text>
</comment>
<dbReference type="EMBL" id="JBHUGH010000013">
    <property type="protein sequence ID" value="MFD1913888.1"/>
    <property type="molecule type" value="Genomic_DNA"/>
</dbReference>
<evidence type="ECO:0000313" key="3">
    <source>
        <dbReference type="Proteomes" id="UP001597353"/>
    </source>
</evidence>
<dbReference type="RefSeq" id="WP_390264519.1">
    <property type="nucleotide sequence ID" value="NZ_JBHUGH010000013.1"/>
</dbReference>
<sequence length="375" mass="39784">MARALARAVLFLLMLGSLALTGLNLNRLADTGLGRGMIERSTAEISAALERQLARTATAEAIAARIEAQLADEPRNWVVITALTDLAGERGIALPPDLQEAVAAADEADHGWVNGSLTCAACAYDVRNCPLSPVLACQLSGMLTPVGDVVAIARESGNYIAGTEVDELDLGLSVVGLGSYLLAAPSGGTSFGIYMGARTAKTARRLDLLSPPLRATLVDAFRRGIDWRAIPRSRSTDDLARALRPEVLRPVTRMLDDTFALSQRAGGIETLHLIRYIDTPADARRLAGAAEAVGPRMIAPLELMGKSRFLRLTMRFADELWYAIAGFAAFVASLSSLVVSAVISAANRQARRSLRACPAPVPPQLAARGFGVRSS</sequence>
<feature type="transmembrane region" description="Helical" evidence="1">
    <location>
        <begin position="320"/>
        <end position="346"/>
    </location>
</feature>
<proteinExistence type="predicted"/>
<reference evidence="3" key="1">
    <citation type="journal article" date="2019" name="Int. J. Syst. Evol. Microbiol.">
        <title>The Global Catalogue of Microorganisms (GCM) 10K type strain sequencing project: providing services to taxonomists for standard genome sequencing and annotation.</title>
        <authorList>
            <consortium name="The Broad Institute Genomics Platform"/>
            <consortium name="The Broad Institute Genome Sequencing Center for Infectious Disease"/>
            <person name="Wu L."/>
            <person name="Ma J."/>
        </authorList>
    </citation>
    <scope>NUCLEOTIDE SEQUENCE [LARGE SCALE GENOMIC DNA]</scope>
    <source>
        <strain evidence="3">CGMCC 4.7242</strain>
    </source>
</reference>
<dbReference type="Proteomes" id="UP001597353">
    <property type="component" value="Unassembled WGS sequence"/>
</dbReference>
<keyword evidence="1" id="KW-0812">Transmembrane</keyword>
<keyword evidence="1" id="KW-0472">Membrane</keyword>
<evidence type="ECO:0000256" key="1">
    <source>
        <dbReference type="SAM" id="Phobius"/>
    </source>
</evidence>